<proteinExistence type="predicted"/>
<feature type="compositionally biased region" description="Basic and acidic residues" evidence="1">
    <location>
        <begin position="31"/>
        <end position="44"/>
    </location>
</feature>
<keyword evidence="3" id="KW-1185">Reference proteome</keyword>
<evidence type="ECO:0000313" key="3">
    <source>
        <dbReference type="Proteomes" id="UP000076632"/>
    </source>
</evidence>
<dbReference type="Proteomes" id="UP000076632">
    <property type="component" value="Unassembled WGS sequence"/>
</dbReference>
<dbReference type="AlphaFoldDB" id="A0A165GJD2"/>
<feature type="compositionally biased region" description="Low complexity" evidence="1">
    <location>
        <begin position="331"/>
        <end position="347"/>
    </location>
</feature>
<dbReference type="RefSeq" id="XP_018187815.1">
    <property type="nucleotide sequence ID" value="XM_018329267.1"/>
</dbReference>
<dbReference type="GeneID" id="28894404"/>
<sequence>MSLGKGIQSAIFYYISCAPCTKCGHRRKRKQEANRVREERRIMEMEEPELFRQPSPFSTNPHWQEDMTLGPGPPPQRRPKGASRNGSQRALTAGDSMASSAGLSSRPGDSLQDIQLGVEQRLSGENWNRRRYQREDEDLWGSDVNKTIDEDAVSATQTASSVGLSTLSRSGTSSPVHAYTARNPPLNDYHPPVVSSPPTNRNEMKWMLQPPPNARIMNGKERATTRSRSGSGASSQRVRDTSLSRQVGEKILEEKVRRGEKPESLALAASRETLHTTDSRSLAGSERSSLRQSSRRKPKPPQISIDGDVHSPLPIPLRIQVPSVDEQQDRLTPSTAAASPAASMLSSILPTTSPGSIRRVGTPRNDDSDSPIKNTKLSNEHEVPLPPPPPRAVINDGYGPRSMSPQTKTPPRLNPSPLPRQDSRNSNSSLNALQELVAPSSTLNRRSASPLPESLIRLPPATDREEVDLLERWLDTRLPKDERGRTTVMARWSLDV</sequence>
<gene>
    <name evidence="2" type="ORF">L228DRAFT_149495</name>
</gene>
<feature type="compositionally biased region" description="Basic and acidic residues" evidence="1">
    <location>
        <begin position="237"/>
        <end position="263"/>
    </location>
</feature>
<dbReference type="InParanoid" id="A0A165GJD2"/>
<feature type="region of interest" description="Disordered" evidence="1">
    <location>
        <begin position="25"/>
        <end position="111"/>
    </location>
</feature>
<evidence type="ECO:0000256" key="1">
    <source>
        <dbReference type="SAM" id="MobiDB-lite"/>
    </source>
</evidence>
<dbReference type="OrthoDB" id="506431at2759"/>
<name>A0A165GJD2_XYLHT</name>
<dbReference type="EMBL" id="KV407459">
    <property type="protein sequence ID" value="KZF22260.1"/>
    <property type="molecule type" value="Genomic_DNA"/>
</dbReference>
<dbReference type="OMA" id="ENRWMLQ"/>
<reference evidence="2 3" key="1">
    <citation type="journal article" date="2016" name="Fungal Biol.">
        <title>The genome of Xylona heveae provides a window into fungal endophytism.</title>
        <authorList>
            <person name="Gazis R."/>
            <person name="Kuo A."/>
            <person name="Riley R."/>
            <person name="LaButti K."/>
            <person name="Lipzen A."/>
            <person name="Lin J."/>
            <person name="Amirebrahimi M."/>
            <person name="Hesse C.N."/>
            <person name="Spatafora J.W."/>
            <person name="Henrissat B."/>
            <person name="Hainaut M."/>
            <person name="Grigoriev I.V."/>
            <person name="Hibbett D.S."/>
        </authorList>
    </citation>
    <scope>NUCLEOTIDE SEQUENCE [LARGE SCALE GENOMIC DNA]</scope>
    <source>
        <strain evidence="2 3">TC161</strain>
    </source>
</reference>
<accession>A0A165GJD2</accession>
<feature type="compositionally biased region" description="Low complexity" evidence="1">
    <location>
        <begin position="226"/>
        <end position="235"/>
    </location>
</feature>
<evidence type="ECO:0000313" key="2">
    <source>
        <dbReference type="EMBL" id="KZF22260.1"/>
    </source>
</evidence>
<protein>
    <submittedName>
        <fullName evidence="2">Uncharacterized protein</fullName>
    </submittedName>
</protein>
<feature type="compositionally biased region" description="Low complexity" evidence="1">
    <location>
        <begin position="160"/>
        <end position="174"/>
    </location>
</feature>
<organism evidence="2 3">
    <name type="scientific">Xylona heveae (strain CBS 132557 / TC161)</name>
    <dbReference type="NCBI Taxonomy" id="1328760"/>
    <lineage>
        <taxon>Eukaryota</taxon>
        <taxon>Fungi</taxon>
        <taxon>Dikarya</taxon>
        <taxon>Ascomycota</taxon>
        <taxon>Pezizomycotina</taxon>
        <taxon>Xylonomycetes</taxon>
        <taxon>Xylonales</taxon>
        <taxon>Xylonaceae</taxon>
        <taxon>Xylona</taxon>
    </lineage>
</organism>
<feature type="region of interest" description="Disordered" evidence="1">
    <location>
        <begin position="154"/>
        <end position="426"/>
    </location>
</feature>